<dbReference type="PANTHER" id="PTHR33393:SF12">
    <property type="entry name" value="CAPSULE BIOSYNTHESIS PROTEIN CAPA"/>
    <property type="match status" value="1"/>
</dbReference>
<dbReference type="Proteomes" id="UP000553776">
    <property type="component" value="Unassembled WGS sequence"/>
</dbReference>
<dbReference type="RefSeq" id="WP_185138326.1">
    <property type="nucleotide sequence ID" value="NZ_BORM01000002.1"/>
</dbReference>
<gene>
    <name evidence="3" type="ORF">H7B90_23445</name>
</gene>
<comment type="similarity">
    <text evidence="1">Belongs to the CapA family.</text>
</comment>
<dbReference type="SMART" id="SM00854">
    <property type="entry name" value="PGA_cap"/>
    <property type="match status" value="1"/>
</dbReference>
<comment type="caution">
    <text evidence="3">The sequence shown here is derived from an EMBL/GenBank/DDBJ whole genome shotgun (WGS) entry which is preliminary data.</text>
</comment>
<dbReference type="InterPro" id="IPR052169">
    <property type="entry name" value="CW_Biosynth-Accessory"/>
</dbReference>
<dbReference type="AlphaFoldDB" id="A0A841U1F0"/>
<accession>A0A841U1F0</accession>
<evidence type="ECO:0000313" key="3">
    <source>
        <dbReference type="EMBL" id="MBB6694355.1"/>
    </source>
</evidence>
<sequence length="348" mass="37960">MAVGDIMVHSPQLPAYYDPKTGRYDFSPWFRKVKPLLSEGDWVVGNLETPIAGADLKYSGYPRFNAPPELADALRGSGFQILSTANNHTLDRGYIGAARTLRNLRGAGLVPVGTALSRTDSQRLVIEERNGIKLGFLAYSYGTNGIPIPKDKPYVINLIDRKTIAADIAKLRRAGADAVVVSLHFGTEYQRMPNDSQRSLARDMIASGADLILGSHPHVVQPYETVEVPDAGAPGGSRRGFVIYSLGNFISGQKDDWKDVGVILKLTLSKTTAADGTSRTEWGDVEATPTWVHSRIVNKKKYFTVLPLPETVARKNEPGLTEADYKKLTALLNGLNRHLRHLSAAPAG</sequence>
<dbReference type="InterPro" id="IPR029052">
    <property type="entry name" value="Metallo-depent_PP-like"/>
</dbReference>
<keyword evidence="4" id="KW-1185">Reference proteome</keyword>
<organism evidence="3 4">
    <name type="scientific">Cohnella xylanilytica</name>
    <dbReference type="NCBI Taxonomy" id="557555"/>
    <lineage>
        <taxon>Bacteria</taxon>
        <taxon>Bacillati</taxon>
        <taxon>Bacillota</taxon>
        <taxon>Bacilli</taxon>
        <taxon>Bacillales</taxon>
        <taxon>Paenibacillaceae</taxon>
        <taxon>Cohnella</taxon>
    </lineage>
</organism>
<proteinExistence type="inferred from homology"/>
<dbReference type="SUPFAM" id="SSF56300">
    <property type="entry name" value="Metallo-dependent phosphatases"/>
    <property type="match status" value="1"/>
</dbReference>
<dbReference type="Pfam" id="PF09587">
    <property type="entry name" value="PGA_cap"/>
    <property type="match status" value="1"/>
</dbReference>
<protein>
    <submittedName>
        <fullName evidence="3">CapA family protein</fullName>
    </submittedName>
</protein>
<dbReference type="Gene3D" id="3.60.21.10">
    <property type="match status" value="1"/>
</dbReference>
<evidence type="ECO:0000313" key="4">
    <source>
        <dbReference type="Proteomes" id="UP000553776"/>
    </source>
</evidence>
<dbReference type="InterPro" id="IPR019079">
    <property type="entry name" value="Capsule_synth_CapA"/>
</dbReference>
<evidence type="ECO:0000259" key="2">
    <source>
        <dbReference type="SMART" id="SM00854"/>
    </source>
</evidence>
<name>A0A841U1F0_9BACL</name>
<feature type="domain" description="Capsule synthesis protein CapA" evidence="2">
    <location>
        <begin position="1"/>
        <end position="253"/>
    </location>
</feature>
<dbReference type="CDD" id="cd07381">
    <property type="entry name" value="MPP_CapA"/>
    <property type="match status" value="1"/>
</dbReference>
<evidence type="ECO:0000256" key="1">
    <source>
        <dbReference type="ARBA" id="ARBA00005662"/>
    </source>
</evidence>
<reference evidence="3 4" key="1">
    <citation type="submission" date="2020-08" db="EMBL/GenBank/DDBJ databases">
        <title>Cohnella phylogeny.</title>
        <authorList>
            <person name="Dunlap C."/>
        </authorList>
    </citation>
    <scope>NUCLEOTIDE SEQUENCE [LARGE SCALE GENOMIC DNA]</scope>
    <source>
        <strain evidence="3 4">DSM 25239</strain>
    </source>
</reference>
<dbReference type="EMBL" id="JACJVR010000090">
    <property type="protein sequence ID" value="MBB6694355.1"/>
    <property type="molecule type" value="Genomic_DNA"/>
</dbReference>
<dbReference type="PANTHER" id="PTHR33393">
    <property type="entry name" value="POLYGLUTAMINE SYNTHESIS ACCESSORY PROTEIN RV0574C-RELATED"/>
    <property type="match status" value="1"/>
</dbReference>